<dbReference type="InterPro" id="IPR036880">
    <property type="entry name" value="Kunitz_BPTI_sf"/>
</dbReference>
<accession>A0A131YVM0</accession>
<organism evidence="2">
    <name type="scientific">Rhipicephalus appendiculatus</name>
    <name type="common">Brown ear tick</name>
    <dbReference type="NCBI Taxonomy" id="34631"/>
    <lineage>
        <taxon>Eukaryota</taxon>
        <taxon>Metazoa</taxon>
        <taxon>Ecdysozoa</taxon>
        <taxon>Arthropoda</taxon>
        <taxon>Chelicerata</taxon>
        <taxon>Arachnida</taxon>
        <taxon>Acari</taxon>
        <taxon>Parasitiformes</taxon>
        <taxon>Ixodida</taxon>
        <taxon>Ixodoidea</taxon>
        <taxon>Ixodidae</taxon>
        <taxon>Rhipicephalinae</taxon>
        <taxon>Rhipicephalus</taxon>
        <taxon>Rhipicephalus</taxon>
    </lineage>
</organism>
<evidence type="ECO:0000256" key="1">
    <source>
        <dbReference type="SAM" id="SignalP"/>
    </source>
</evidence>
<dbReference type="AlphaFoldDB" id="A0A131YVM0"/>
<sequence>MHQAVLFAALVFTFTFMLYVNGDVETVYTCSRGDDYPCAYPDVCTQCPQNITEPHGHGFFYYNKDQKSCVHLSGTSKSCNAFTDNETCRIFCGLDD</sequence>
<keyword evidence="1" id="KW-0732">Signal</keyword>
<feature type="chain" id="PRO_5007286145" evidence="1">
    <location>
        <begin position="23"/>
        <end position="96"/>
    </location>
</feature>
<dbReference type="Gene3D" id="4.10.410.10">
    <property type="entry name" value="Pancreatic trypsin inhibitor Kunitz domain"/>
    <property type="match status" value="1"/>
</dbReference>
<dbReference type="GO" id="GO:0004867">
    <property type="term" value="F:serine-type endopeptidase inhibitor activity"/>
    <property type="evidence" value="ECO:0007669"/>
    <property type="project" value="InterPro"/>
</dbReference>
<dbReference type="EMBL" id="GEDV01005530">
    <property type="protein sequence ID" value="JAP83027.1"/>
    <property type="molecule type" value="Transcribed_RNA"/>
</dbReference>
<reference evidence="2" key="1">
    <citation type="journal article" date="2016" name="Ticks Tick Borne Dis.">
        <title>De novo assembly and annotation of the salivary gland transcriptome of Rhipicephalus appendiculatus male and female ticks during blood feeding.</title>
        <authorList>
            <person name="de Castro M.H."/>
            <person name="de Klerk D."/>
            <person name="Pienaar R."/>
            <person name="Latif A.A."/>
            <person name="Rees D.J."/>
            <person name="Mans B.J."/>
        </authorList>
    </citation>
    <scope>NUCLEOTIDE SEQUENCE</scope>
    <source>
        <tissue evidence="2">Salivary glands</tissue>
    </source>
</reference>
<evidence type="ECO:0000313" key="2">
    <source>
        <dbReference type="EMBL" id="JAP83027.1"/>
    </source>
</evidence>
<protein>
    <submittedName>
        <fullName evidence="2">Pancreatic trypsin inhibitor</fullName>
    </submittedName>
</protein>
<name>A0A131YVM0_RHIAP</name>
<feature type="signal peptide" evidence="1">
    <location>
        <begin position="1"/>
        <end position="22"/>
    </location>
</feature>
<proteinExistence type="predicted"/>